<name>A0AA88I1S5_ARTSF</name>
<dbReference type="EMBL" id="JAVRJZ010000008">
    <property type="protein sequence ID" value="KAK2719433.1"/>
    <property type="molecule type" value="Genomic_DNA"/>
</dbReference>
<proteinExistence type="predicted"/>
<reference evidence="2" key="1">
    <citation type="submission" date="2023-07" db="EMBL/GenBank/DDBJ databases">
        <title>Chromosome-level genome assembly of Artemia franciscana.</title>
        <authorList>
            <person name="Jo E."/>
        </authorList>
    </citation>
    <scope>NUCLEOTIDE SEQUENCE</scope>
    <source>
        <tissue evidence="2">Whole body</tissue>
    </source>
</reference>
<evidence type="ECO:0000313" key="3">
    <source>
        <dbReference type="Proteomes" id="UP001187531"/>
    </source>
</evidence>
<feature type="domain" description="Xylosyltransferase C-terminal" evidence="1">
    <location>
        <begin position="45"/>
        <end position="104"/>
    </location>
</feature>
<accession>A0AA88I1S5</accession>
<dbReference type="InterPro" id="IPR024448">
    <property type="entry name" value="XylT_C"/>
</dbReference>
<dbReference type="Pfam" id="PF12529">
    <property type="entry name" value="Xylo_C"/>
    <property type="match status" value="1"/>
</dbReference>
<dbReference type="AlphaFoldDB" id="A0AA88I1S5"/>
<evidence type="ECO:0000259" key="1">
    <source>
        <dbReference type="Pfam" id="PF12529"/>
    </source>
</evidence>
<comment type="caution">
    <text evidence="2">The sequence shown here is derived from an EMBL/GenBank/DDBJ whole genome shotgun (WGS) entry which is preliminary data.</text>
</comment>
<gene>
    <name evidence="2" type="ORF">QYM36_005053</name>
</gene>
<organism evidence="2 3">
    <name type="scientific">Artemia franciscana</name>
    <name type="common">Brine shrimp</name>
    <name type="synonym">Artemia sanfranciscana</name>
    <dbReference type="NCBI Taxonomy" id="6661"/>
    <lineage>
        <taxon>Eukaryota</taxon>
        <taxon>Metazoa</taxon>
        <taxon>Ecdysozoa</taxon>
        <taxon>Arthropoda</taxon>
        <taxon>Crustacea</taxon>
        <taxon>Branchiopoda</taxon>
        <taxon>Anostraca</taxon>
        <taxon>Artemiidae</taxon>
        <taxon>Artemia</taxon>
    </lineage>
</organism>
<keyword evidence="3" id="KW-1185">Reference proteome</keyword>
<sequence length="161" mass="18079">MAIVLYADTGHGVPVKEVAVNSNSHKGNGVEHSLKYSRRKRKTGIDDHINLRVGPDYDFKERVFRNPSLSLGALSDFFIEHKWTPSDSAVNVTFYWLDPGGAIALHEILLVKANSTEKVLWTKKKFSEDLETGSWTLLASVDNTLLGYIDFPVFSDLSLQR</sequence>
<dbReference type="Proteomes" id="UP001187531">
    <property type="component" value="Unassembled WGS sequence"/>
</dbReference>
<evidence type="ECO:0000313" key="2">
    <source>
        <dbReference type="EMBL" id="KAK2719433.1"/>
    </source>
</evidence>
<protein>
    <recommendedName>
        <fullName evidence="1">Xylosyltransferase C-terminal domain-containing protein</fullName>
    </recommendedName>
</protein>